<dbReference type="STRING" id="930152.SAMN05216565_101191"/>
<keyword evidence="2" id="KW-1185">Reference proteome</keyword>
<accession>A0A1H0P7E2</accession>
<dbReference type="RefSeq" id="WP_338011831.1">
    <property type="nucleotide sequence ID" value="NZ_FNJU01000001.1"/>
</dbReference>
<dbReference type="AlphaFoldDB" id="A0A1H0P7E2"/>
<gene>
    <name evidence="1" type="ORF">SAMN05216565_101191</name>
</gene>
<dbReference type="Proteomes" id="UP000199159">
    <property type="component" value="Unassembled WGS sequence"/>
</dbReference>
<reference evidence="2" key="1">
    <citation type="submission" date="2016-10" db="EMBL/GenBank/DDBJ databases">
        <authorList>
            <person name="Varghese N."/>
            <person name="Submissions S."/>
        </authorList>
    </citation>
    <scope>NUCLEOTIDE SEQUENCE [LARGE SCALE GENOMIC DNA]</scope>
    <source>
        <strain evidence="2">IBRC-M10078</strain>
    </source>
</reference>
<protein>
    <submittedName>
        <fullName evidence="1">Predicted small secreted protein</fullName>
    </submittedName>
</protein>
<name>A0A1H0P7E2_9BACI</name>
<evidence type="ECO:0000313" key="1">
    <source>
        <dbReference type="EMBL" id="SDP00903.1"/>
    </source>
</evidence>
<proteinExistence type="predicted"/>
<sequence length="107" mass="12103">MTYPMKWQKFFLGVGVGFASAYFLNKTITEKGVSAEKALGNVKDAFKQDGPINGSWIQMVQEEYKKNHILYKVYKGGISREINGMLEQYEFIVDATTGTIIEINPLN</sequence>
<organism evidence="1 2">
    <name type="scientific">Litchfieldia salsa</name>
    <dbReference type="NCBI Taxonomy" id="930152"/>
    <lineage>
        <taxon>Bacteria</taxon>
        <taxon>Bacillati</taxon>
        <taxon>Bacillota</taxon>
        <taxon>Bacilli</taxon>
        <taxon>Bacillales</taxon>
        <taxon>Bacillaceae</taxon>
        <taxon>Litchfieldia</taxon>
    </lineage>
</organism>
<evidence type="ECO:0000313" key="2">
    <source>
        <dbReference type="Proteomes" id="UP000199159"/>
    </source>
</evidence>
<dbReference type="EMBL" id="FNJU01000001">
    <property type="protein sequence ID" value="SDP00903.1"/>
    <property type="molecule type" value="Genomic_DNA"/>
</dbReference>